<dbReference type="InterPro" id="IPR013087">
    <property type="entry name" value="Znf_C2H2_type"/>
</dbReference>
<dbReference type="PANTHER" id="PTHR24390">
    <property type="entry name" value="ZINC FINGER PROTEIN"/>
    <property type="match status" value="1"/>
</dbReference>
<evidence type="ECO:0000256" key="3">
    <source>
        <dbReference type="ARBA" id="ARBA00022737"/>
    </source>
</evidence>
<keyword evidence="3" id="KW-0677">Repeat</keyword>
<dbReference type="AlphaFoldDB" id="A0A5E4R4T8"/>
<evidence type="ECO:0000256" key="6">
    <source>
        <dbReference type="ARBA" id="ARBA00023125"/>
    </source>
</evidence>
<keyword evidence="2 9" id="KW-0479">Metal-binding</keyword>
<comment type="subcellular location">
    <subcellularLocation>
        <location evidence="1">Nucleus</location>
    </subcellularLocation>
</comment>
<dbReference type="GO" id="GO:0000978">
    <property type="term" value="F:RNA polymerase II cis-regulatory region sequence-specific DNA binding"/>
    <property type="evidence" value="ECO:0007669"/>
    <property type="project" value="TreeGrafter"/>
</dbReference>
<dbReference type="SUPFAM" id="SSF57667">
    <property type="entry name" value="beta-beta-alpha zinc fingers"/>
    <property type="match status" value="4"/>
</dbReference>
<evidence type="ECO:0000256" key="8">
    <source>
        <dbReference type="PROSITE-ProRule" id="PRU00042"/>
    </source>
</evidence>
<evidence type="ECO:0000313" key="12">
    <source>
        <dbReference type="EMBL" id="VVD04902.1"/>
    </source>
</evidence>
<evidence type="ECO:0000256" key="9">
    <source>
        <dbReference type="PROSITE-ProRule" id="PRU01263"/>
    </source>
</evidence>
<evidence type="ECO:0000259" key="11">
    <source>
        <dbReference type="PROSITE" id="PS51915"/>
    </source>
</evidence>
<feature type="domain" description="C2H2-type" evidence="10">
    <location>
        <begin position="280"/>
        <end position="308"/>
    </location>
</feature>
<feature type="domain" description="C2H2-type" evidence="10">
    <location>
        <begin position="254"/>
        <end position="281"/>
    </location>
</feature>
<dbReference type="Proteomes" id="UP000324832">
    <property type="component" value="Unassembled WGS sequence"/>
</dbReference>
<protein>
    <recommendedName>
        <fullName evidence="14">Protein krueppel</fullName>
    </recommendedName>
</protein>
<name>A0A5E4R4T8_9NEOP</name>
<dbReference type="Pfam" id="PF00096">
    <property type="entry name" value="zf-C2H2"/>
    <property type="match status" value="3"/>
</dbReference>
<feature type="domain" description="C2H2-type" evidence="10">
    <location>
        <begin position="309"/>
        <end position="337"/>
    </location>
</feature>
<gene>
    <name evidence="12" type="ORF">LSINAPIS_LOCUS14559</name>
</gene>
<organism evidence="12 13">
    <name type="scientific">Leptidea sinapis</name>
    <dbReference type="NCBI Taxonomy" id="189913"/>
    <lineage>
        <taxon>Eukaryota</taxon>
        <taxon>Metazoa</taxon>
        <taxon>Ecdysozoa</taxon>
        <taxon>Arthropoda</taxon>
        <taxon>Hexapoda</taxon>
        <taxon>Insecta</taxon>
        <taxon>Pterygota</taxon>
        <taxon>Neoptera</taxon>
        <taxon>Endopterygota</taxon>
        <taxon>Lepidoptera</taxon>
        <taxon>Glossata</taxon>
        <taxon>Ditrysia</taxon>
        <taxon>Papilionoidea</taxon>
        <taxon>Pieridae</taxon>
        <taxon>Dismorphiinae</taxon>
        <taxon>Leptidea</taxon>
    </lineage>
</organism>
<accession>A0A5E4R4T8</accession>
<keyword evidence="7" id="KW-0539">Nucleus</keyword>
<dbReference type="InterPro" id="IPR036236">
    <property type="entry name" value="Znf_C2H2_sf"/>
</dbReference>
<dbReference type="Gene3D" id="3.30.160.60">
    <property type="entry name" value="Classic Zinc Finger"/>
    <property type="match status" value="5"/>
</dbReference>
<dbReference type="PANTHER" id="PTHR24390:SF159">
    <property type="entry name" value="GROWTH FACTOR INDEPENDENT 1 TRANSCRIPTIONAL REPRESSOR"/>
    <property type="match status" value="1"/>
</dbReference>
<keyword evidence="6" id="KW-0238">DNA-binding</keyword>
<sequence length="451" mass="52614">MDFEDVIVKESPGVCRCCLSEGCYKDLGSEYLWMEETEVYADMLLECFDISISQHSDGPNGMSRLICEVCVTRLRDACNFKKQVLQCKKCSETTSKTRKNASISATQRNRLIKKNALNILESSTVLPFKWYRHSYLCFFCHKPFRDITELKDHTEKDHKKSSVKSAVMYLKRDEKIKIDVSDISCKHCLDKLNDLDELVAHSKVKHNAVYFEDYDTGVIPYKLDGNKFQCAICSDSFQYFITLNQHMNSHYGNFVCELCGKSFLSQERLRCHSLCHGSKFRCNFCSDTFESLSQRSKHEATIHSSDKSIKCFYCAEKFQNYALRKRHHIAIHHIEAPVIKCTVCAKTFNIDSKMRVHMKEVHLREKNYSCTICEQKFFSRTHVQKHMIKHSGDRIHECGVCKKAYARKQTLRDHMRIHSNERRFVCPVCSQGFVQNNSLRLHLRVHHSENI</sequence>
<keyword evidence="13" id="KW-1185">Reference proteome</keyword>
<dbReference type="PROSITE" id="PS51915">
    <property type="entry name" value="ZAD"/>
    <property type="match status" value="1"/>
</dbReference>
<dbReference type="SMART" id="SM00355">
    <property type="entry name" value="ZnF_C2H2"/>
    <property type="match status" value="10"/>
</dbReference>
<evidence type="ECO:0000256" key="2">
    <source>
        <dbReference type="ARBA" id="ARBA00022723"/>
    </source>
</evidence>
<feature type="domain" description="ZAD" evidence="11">
    <location>
        <begin position="13"/>
        <end position="94"/>
    </location>
</feature>
<dbReference type="EMBL" id="FZQP02006909">
    <property type="protein sequence ID" value="VVD04902.1"/>
    <property type="molecule type" value="Genomic_DNA"/>
</dbReference>
<evidence type="ECO:0000259" key="10">
    <source>
        <dbReference type="PROSITE" id="PS50157"/>
    </source>
</evidence>
<proteinExistence type="predicted"/>
<reference evidence="12 13" key="1">
    <citation type="submission" date="2017-07" db="EMBL/GenBank/DDBJ databases">
        <authorList>
            <person name="Talla V."/>
            <person name="Backstrom N."/>
        </authorList>
    </citation>
    <scope>NUCLEOTIDE SEQUENCE [LARGE SCALE GENOMIC DNA]</scope>
</reference>
<evidence type="ECO:0000256" key="4">
    <source>
        <dbReference type="ARBA" id="ARBA00022771"/>
    </source>
</evidence>
<feature type="binding site" evidence="9">
    <location>
        <position position="70"/>
    </location>
    <ligand>
        <name>Zn(2+)</name>
        <dbReference type="ChEBI" id="CHEBI:29105"/>
    </ligand>
</feature>
<dbReference type="FunFam" id="3.30.160.60:FF:000624">
    <property type="entry name" value="zinc finger protein 697"/>
    <property type="match status" value="1"/>
</dbReference>
<keyword evidence="4 8" id="KW-0863">Zinc-finger</keyword>
<dbReference type="GO" id="GO:0006357">
    <property type="term" value="P:regulation of transcription by RNA polymerase II"/>
    <property type="evidence" value="ECO:0007669"/>
    <property type="project" value="TreeGrafter"/>
</dbReference>
<feature type="binding site" evidence="9">
    <location>
        <position position="18"/>
    </location>
    <ligand>
        <name>Zn(2+)</name>
        <dbReference type="ChEBI" id="CHEBI:29105"/>
    </ligand>
</feature>
<evidence type="ECO:0000313" key="13">
    <source>
        <dbReference type="Proteomes" id="UP000324832"/>
    </source>
</evidence>
<dbReference type="GO" id="GO:0003700">
    <property type="term" value="F:DNA-binding transcription factor activity"/>
    <property type="evidence" value="ECO:0007669"/>
    <property type="project" value="TreeGrafter"/>
</dbReference>
<evidence type="ECO:0000256" key="1">
    <source>
        <dbReference type="ARBA" id="ARBA00004123"/>
    </source>
</evidence>
<feature type="domain" description="C2H2-type" evidence="10">
    <location>
        <begin position="228"/>
        <end position="255"/>
    </location>
</feature>
<dbReference type="GO" id="GO:0008270">
    <property type="term" value="F:zinc ion binding"/>
    <property type="evidence" value="ECO:0007669"/>
    <property type="project" value="UniProtKB-UniRule"/>
</dbReference>
<evidence type="ECO:0008006" key="14">
    <source>
        <dbReference type="Google" id="ProtNLM"/>
    </source>
</evidence>
<evidence type="ECO:0000256" key="7">
    <source>
        <dbReference type="ARBA" id="ARBA00023242"/>
    </source>
</evidence>
<dbReference type="InterPro" id="IPR012934">
    <property type="entry name" value="Znf_AD"/>
</dbReference>
<feature type="binding site" evidence="9">
    <location>
        <position position="15"/>
    </location>
    <ligand>
        <name>Zn(2+)</name>
        <dbReference type="ChEBI" id="CHEBI:29105"/>
    </ligand>
</feature>
<feature type="domain" description="C2H2-type" evidence="10">
    <location>
        <begin position="396"/>
        <end position="423"/>
    </location>
</feature>
<feature type="domain" description="C2H2-type" evidence="10">
    <location>
        <begin position="339"/>
        <end position="367"/>
    </location>
</feature>
<feature type="domain" description="C2H2-type" evidence="10">
    <location>
        <begin position="424"/>
        <end position="451"/>
    </location>
</feature>
<evidence type="ECO:0000256" key="5">
    <source>
        <dbReference type="ARBA" id="ARBA00022833"/>
    </source>
</evidence>
<dbReference type="PROSITE" id="PS50157">
    <property type="entry name" value="ZINC_FINGER_C2H2_2"/>
    <property type="match status" value="8"/>
</dbReference>
<feature type="binding site" evidence="9">
    <location>
        <position position="67"/>
    </location>
    <ligand>
        <name>Zn(2+)</name>
        <dbReference type="ChEBI" id="CHEBI:29105"/>
    </ligand>
</feature>
<feature type="domain" description="C2H2-type" evidence="10">
    <location>
        <begin position="368"/>
        <end position="395"/>
    </location>
</feature>
<dbReference type="GO" id="GO:0005634">
    <property type="term" value="C:nucleus"/>
    <property type="evidence" value="ECO:0007669"/>
    <property type="project" value="UniProtKB-SubCell"/>
</dbReference>
<dbReference type="PROSITE" id="PS00028">
    <property type="entry name" value="ZINC_FINGER_C2H2_1"/>
    <property type="match status" value="9"/>
</dbReference>
<keyword evidence="5 9" id="KW-0862">Zinc</keyword>